<reference evidence="1 2" key="1">
    <citation type="journal article" date="2023" name="Int. J. Mol. Sci.">
        <title>De Novo Assembly and Annotation of 11 Diverse Shrub Willow (Salix) Genomes Reveals Novel Gene Organization in Sex-Linked Regions.</title>
        <authorList>
            <person name="Hyden B."/>
            <person name="Feng K."/>
            <person name="Yates T.B."/>
            <person name="Jawdy S."/>
            <person name="Cereghino C."/>
            <person name="Smart L.B."/>
            <person name="Muchero W."/>
        </authorList>
    </citation>
    <scope>NUCLEOTIDE SEQUENCE [LARGE SCALE GENOMIC DNA]</scope>
    <source>
        <tissue evidence="1">Shoot tip</tissue>
    </source>
</reference>
<name>A0A9Q0NPK9_SALVM</name>
<dbReference type="EMBL" id="JAPFFL010000017">
    <property type="protein sequence ID" value="KAJ6673573.1"/>
    <property type="molecule type" value="Genomic_DNA"/>
</dbReference>
<accession>A0A9Q0NPK9</accession>
<dbReference type="OrthoDB" id="10506932at2759"/>
<keyword evidence="2" id="KW-1185">Reference proteome</keyword>
<dbReference type="AlphaFoldDB" id="A0A9Q0NPK9"/>
<feature type="non-terminal residue" evidence="1">
    <location>
        <position position="49"/>
    </location>
</feature>
<protein>
    <submittedName>
        <fullName evidence="1">Uncharacterized protein</fullName>
    </submittedName>
</protein>
<gene>
    <name evidence="1" type="ORF">OIU85_012568</name>
</gene>
<evidence type="ECO:0000313" key="1">
    <source>
        <dbReference type="EMBL" id="KAJ6673573.1"/>
    </source>
</evidence>
<dbReference type="Proteomes" id="UP001151529">
    <property type="component" value="Chromosome 18"/>
</dbReference>
<comment type="caution">
    <text evidence="1">The sequence shown here is derived from an EMBL/GenBank/DDBJ whole genome shotgun (WGS) entry which is preliminary data.</text>
</comment>
<sequence length="49" mass="5068">GKTRAGMMPFVLLNGILHNFSRDSALSCLQESACGEDGAPPLKSLSGSC</sequence>
<organism evidence="1 2">
    <name type="scientific">Salix viminalis</name>
    <name type="common">Common osier</name>
    <name type="synonym">Basket willow</name>
    <dbReference type="NCBI Taxonomy" id="40686"/>
    <lineage>
        <taxon>Eukaryota</taxon>
        <taxon>Viridiplantae</taxon>
        <taxon>Streptophyta</taxon>
        <taxon>Embryophyta</taxon>
        <taxon>Tracheophyta</taxon>
        <taxon>Spermatophyta</taxon>
        <taxon>Magnoliopsida</taxon>
        <taxon>eudicotyledons</taxon>
        <taxon>Gunneridae</taxon>
        <taxon>Pentapetalae</taxon>
        <taxon>rosids</taxon>
        <taxon>fabids</taxon>
        <taxon>Malpighiales</taxon>
        <taxon>Salicaceae</taxon>
        <taxon>Saliceae</taxon>
        <taxon>Salix</taxon>
    </lineage>
</organism>
<proteinExistence type="predicted"/>
<evidence type="ECO:0000313" key="2">
    <source>
        <dbReference type="Proteomes" id="UP001151529"/>
    </source>
</evidence>